<reference evidence="1" key="1">
    <citation type="submission" date="2022-07" db="EMBL/GenBank/DDBJ databases">
        <title>Phylogenomic reconstructions and comparative analyses of Kickxellomycotina fungi.</title>
        <authorList>
            <person name="Reynolds N.K."/>
            <person name="Stajich J.E."/>
            <person name="Barry K."/>
            <person name="Grigoriev I.V."/>
            <person name="Crous P."/>
            <person name="Smith M.E."/>
        </authorList>
    </citation>
    <scope>NUCLEOTIDE SEQUENCE</scope>
    <source>
        <strain evidence="1">BCRC 34780</strain>
    </source>
</reference>
<sequence>MAAASGKGGVVIVYIAGGVTFSEMRAVYELADQLNREIYIGSTHVITPRGFLDDLKSLHLEMLT</sequence>
<name>A0ACC1L8H7_9FUNG</name>
<keyword evidence="2" id="KW-1185">Reference proteome</keyword>
<gene>
    <name evidence="1" type="primary">sec1_1</name>
    <name evidence="1" type="ORF">H4R21_001989</name>
</gene>
<proteinExistence type="predicted"/>
<dbReference type="EMBL" id="JANBUN010000464">
    <property type="protein sequence ID" value="KAJ2803561.1"/>
    <property type="molecule type" value="Genomic_DNA"/>
</dbReference>
<feature type="non-terminal residue" evidence="1">
    <location>
        <position position="64"/>
    </location>
</feature>
<protein>
    <submittedName>
        <fullName evidence="1">Syntaxin binding protein 1</fullName>
    </submittedName>
</protein>
<evidence type="ECO:0000313" key="2">
    <source>
        <dbReference type="Proteomes" id="UP001140087"/>
    </source>
</evidence>
<dbReference type="Proteomes" id="UP001140087">
    <property type="component" value="Unassembled WGS sequence"/>
</dbReference>
<evidence type="ECO:0000313" key="1">
    <source>
        <dbReference type="EMBL" id="KAJ2803561.1"/>
    </source>
</evidence>
<accession>A0ACC1L8H7</accession>
<organism evidence="1 2">
    <name type="scientific">Coemansia helicoidea</name>
    <dbReference type="NCBI Taxonomy" id="1286919"/>
    <lineage>
        <taxon>Eukaryota</taxon>
        <taxon>Fungi</taxon>
        <taxon>Fungi incertae sedis</taxon>
        <taxon>Zoopagomycota</taxon>
        <taxon>Kickxellomycotina</taxon>
        <taxon>Kickxellomycetes</taxon>
        <taxon>Kickxellales</taxon>
        <taxon>Kickxellaceae</taxon>
        <taxon>Coemansia</taxon>
    </lineage>
</organism>
<comment type="caution">
    <text evidence="1">The sequence shown here is derived from an EMBL/GenBank/DDBJ whole genome shotgun (WGS) entry which is preliminary data.</text>
</comment>